<gene>
    <name evidence="2" type="ORF">EVAR_102303_1</name>
</gene>
<accession>A0A4C1WJN3</accession>
<dbReference type="OrthoDB" id="6895186at2759"/>
<evidence type="ECO:0000313" key="2">
    <source>
        <dbReference type="EMBL" id="GBP50334.1"/>
    </source>
</evidence>
<protein>
    <submittedName>
        <fullName evidence="2">Uncharacterized protein</fullName>
    </submittedName>
</protein>
<dbReference type="AlphaFoldDB" id="A0A4C1WJN3"/>
<keyword evidence="1" id="KW-1133">Transmembrane helix</keyword>
<keyword evidence="1" id="KW-0472">Membrane</keyword>
<reference evidence="2 3" key="1">
    <citation type="journal article" date="2019" name="Commun. Biol.">
        <title>The bagworm genome reveals a unique fibroin gene that provides high tensile strength.</title>
        <authorList>
            <person name="Kono N."/>
            <person name="Nakamura H."/>
            <person name="Ohtoshi R."/>
            <person name="Tomita M."/>
            <person name="Numata K."/>
            <person name="Arakawa K."/>
        </authorList>
    </citation>
    <scope>NUCLEOTIDE SEQUENCE [LARGE SCALE GENOMIC DNA]</scope>
</reference>
<keyword evidence="3" id="KW-1185">Reference proteome</keyword>
<keyword evidence="1" id="KW-0812">Transmembrane</keyword>
<organism evidence="2 3">
    <name type="scientific">Eumeta variegata</name>
    <name type="common">Bagworm moth</name>
    <name type="synonym">Eumeta japonica</name>
    <dbReference type="NCBI Taxonomy" id="151549"/>
    <lineage>
        <taxon>Eukaryota</taxon>
        <taxon>Metazoa</taxon>
        <taxon>Ecdysozoa</taxon>
        <taxon>Arthropoda</taxon>
        <taxon>Hexapoda</taxon>
        <taxon>Insecta</taxon>
        <taxon>Pterygota</taxon>
        <taxon>Neoptera</taxon>
        <taxon>Endopterygota</taxon>
        <taxon>Lepidoptera</taxon>
        <taxon>Glossata</taxon>
        <taxon>Ditrysia</taxon>
        <taxon>Tineoidea</taxon>
        <taxon>Psychidae</taxon>
        <taxon>Oiketicinae</taxon>
        <taxon>Eumeta</taxon>
    </lineage>
</organism>
<comment type="caution">
    <text evidence="2">The sequence shown here is derived from an EMBL/GenBank/DDBJ whole genome shotgun (WGS) entry which is preliminary data.</text>
</comment>
<proteinExistence type="predicted"/>
<feature type="transmembrane region" description="Helical" evidence="1">
    <location>
        <begin position="127"/>
        <end position="147"/>
    </location>
</feature>
<dbReference type="Proteomes" id="UP000299102">
    <property type="component" value="Unassembled WGS sequence"/>
</dbReference>
<feature type="transmembrane region" description="Helical" evidence="1">
    <location>
        <begin position="98"/>
        <end position="121"/>
    </location>
</feature>
<evidence type="ECO:0000256" key="1">
    <source>
        <dbReference type="SAM" id="Phobius"/>
    </source>
</evidence>
<sequence length="214" mass="24408">MEDALSLFLHRYPQQVVCLVSTVNDSFSPTLKKLQELILDLESNHKTACTLAYTAEEAINVLLILGLHRLWVFGGGWEEARCWDMGTSRRWGVKRDLVLLNIYLFLGAGAVALTFFIYMIVFTTLDLIMSAVILMEIVYHCYFLLLVRSEIVDIKEQRNKIELTKEKQIDGDSEFKDDNTTEKDVEASLESVTLEKRKLDTVIESSDEDSSGDD</sequence>
<name>A0A4C1WJN3_EUMVA</name>
<evidence type="ECO:0000313" key="3">
    <source>
        <dbReference type="Proteomes" id="UP000299102"/>
    </source>
</evidence>
<dbReference type="EMBL" id="BGZK01000563">
    <property type="protein sequence ID" value="GBP50334.1"/>
    <property type="molecule type" value="Genomic_DNA"/>
</dbReference>